<keyword evidence="1" id="KW-0812">Transmembrane</keyword>
<keyword evidence="3" id="KW-1185">Reference proteome</keyword>
<sequence length="148" mass="16129">MVVGQTLALTAGLCGALAATSAKLAMAADSAEETCNMVIVRIFTNSWTHLCSTVLIYIRLACFGLIFLFNALMWTLFIKSLQRCRTSLEATVTNTGANIGFTAIIGWLLFGETLTFTWWFGASLITVGLVLINHGSPQTEETNVKKMR</sequence>
<evidence type="ECO:0000313" key="2">
    <source>
        <dbReference type="EMBL" id="KAK2145668.1"/>
    </source>
</evidence>
<dbReference type="InterPro" id="IPR037185">
    <property type="entry name" value="EmrE-like"/>
</dbReference>
<evidence type="ECO:0008006" key="4">
    <source>
        <dbReference type="Google" id="ProtNLM"/>
    </source>
</evidence>
<reference evidence="2" key="1">
    <citation type="journal article" date="2023" name="Mol. Biol. Evol.">
        <title>Third-Generation Sequencing Reveals the Adaptive Role of the Epigenome in Three Deep-Sea Polychaetes.</title>
        <authorList>
            <person name="Perez M."/>
            <person name="Aroh O."/>
            <person name="Sun Y."/>
            <person name="Lan Y."/>
            <person name="Juniper S.K."/>
            <person name="Young C.R."/>
            <person name="Angers B."/>
            <person name="Qian P.Y."/>
        </authorList>
    </citation>
    <scope>NUCLEOTIDE SEQUENCE</scope>
    <source>
        <strain evidence="2">P08H-3</strain>
    </source>
</reference>
<dbReference type="AlphaFoldDB" id="A0AAD9J3H7"/>
<dbReference type="SUPFAM" id="SSF103481">
    <property type="entry name" value="Multidrug resistance efflux transporter EmrE"/>
    <property type="match status" value="1"/>
</dbReference>
<feature type="transmembrane region" description="Helical" evidence="1">
    <location>
        <begin position="116"/>
        <end position="136"/>
    </location>
</feature>
<dbReference type="PANTHER" id="PTHR31965:SF1">
    <property type="entry name" value="TRANSMEMBRANE PROTEIN 42"/>
    <property type="match status" value="1"/>
</dbReference>
<keyword evidence="1" id="KW-0472">Membrane</keyword>
<dbReference type="Gene3D" id="1.10.3730.20">
    <property type="match status" value="1"/>
</dbReference>
<organism evidence="2 3">
    <name type="scientific">Paralvinella palmiformis</name>
    <dbReference type="NCBI Taxonomy" id="53620"/>
    <lineage>
        <taxon>Eukaryota</taxon>
        <taxon>Metazoa</taxon>
        <taxon>Spiralia</taxon>
        <taxon>Lophotrochozoa</taxon>
        <taxon>Annelida</taxon>
        <taxon>Polychaeta</taxon>
        <taxon>Sedentaria</taxon>
        <taxon>Canalipalpata</taxon>
        <taxon>Terebellida</taxon>
        <taxon>Terebelliformia</taxon>
        <taxon>Alvinellidae</taxon>
        <taxon>Paralvinella</taxon>
    </lineage>
</organism>
<accession>A0AAD9J3H7</accession>
<feature type="transmembrane region" description="Helical" evidence="1">
    <location>
        <begin position="56"/>
        <end position="78"/>
    </location>
</feature>
<keyword evidence="1" id="KW-1133">Transmembrane helix</keyword>
<feature type="transmembrane region" description="Helical" evidence="1">
    <location>
        <begin position="90"/>
        <end position="110"/>
    </location>
</feature>
<evidence type="ECO:0000313" key="3">
    <source>
        <dbReference type="Proteomes" id="UP001208570"/>
    </source>
</evidence>
<dbReference type="PANTHER" id="PTHR31965">
    <property type="entry name" value="TRANSMEMBRANE PROTEIN 42"/>
    <property type="match status" value="1"/>
</dbReference>
<dbReference type="EMBL" id="JAODUP010000664">
    <property type="protein sequence ID" value="KAK2145668.1"/>
    <property type="molecule type" value="Genomic_DNA"/>
</dbReference>
<protein>
    <recommendedName>
        <fullName evidence="4">EamA domain-containing protein</fullName>
    </recommendedName>
</protein>
<proteinExistence type="predicted"/>
<dbReference type="InterPro" id="IPR039632">
    <property type="entry name" value="TMEM42"/>
</dbReference>
<name>A0AAD9J3H7_9ANNE</name>
<evidence type="ECO:0000256" key="1">
    <source>
        <dbReference type="SAM" id="Phobius"/>
    </source>
</evidence>
<gene>
    <name evidence="2" type="ORF">LSH36_664g00001</name>
</gene>
<comment type="caution">
    <text evidence="2">The sequence shown here is derived from an EMBL/GenBank/DDBJ whole genome shotgun (WGS) entry which is preliminary data.</text>
</comment>
<dbReference type="Proteomes" id="UP001208570">
    <property type="component" value="Unassembled WGS sequence"/>
</dbReference>